<evidence type="ECO:0000256" key="3">
    <source>
        <dbReference type="ARBA" id="ARBA00012239"/>
    </source>
</evidence>
<dbReference type="PROSITE" id="PS00595">
    <property type="entry name" value="AA_TRANSFER_CLASS_5"/>
    <property type="match status" value="1"/>
</dbReference>
<evidence type="ECO:0000256" key="5">
    <source>
        <dbReference type="ARBA" id="ARBA00022723"/>
    </source>
</evidence>
<organism evidence="12 13">
    <name type="scientific">Variimorphobacter saccharofermentans</name>
    <dbReference type="NCBI Taxonomy" id="2755051"/>
    <lineage>
        <taxon>Bacteria</taxon>
        <taxon>Bacillati</taxon>
        <taxon>Bacillota</taxon>
        <taxon>Clostridia</taxon>
        <taxon>Lachnospirales</taxon>
        <taxon>Lachnospiraceae</taxon>
        <taxon>Variimorphobacter</taxon>
    </lineage>
</organism>
<evidence type="ECO:0000256" key="9">
    <source>
        <dbReference type="ARBA" id="ARBA00050776"/>
    </source>
</evidence>
<evidence type="ECO:0000256" key="2">
    <source>
        <dbReference type="ARBA" id="ARBA00006490"/>
    </source>
</evidence>
<dbReference type="Gene3D" id="3.40.640.10">
    <property type="entry name" value="Type I PLP-dependent aspartate aminotransferase-like (Major domain)"/>
    <property type="match status" value="1"/>
</dbReference>
<accession>A0A839JZ56</accession>
<dbReference type="PANTHER" id="PTHR11601:SF34">
    <property type="entry name" value="CYSTEINE DESULFURASE"/>
    <property type="match status" value="1"/>
</dbReference>
<dbReference type="PIRSF" id="PIRSF005572">
    <property type="entry name" value="NifS"/>
    <property type="match status" value="1"/>
</dbReference>
<comment type="cofactor">
    <cofactor evidence="1 10">
        <name>pyridoxal 5'-phosphate</name>
        <dbReference type="ChEBI" id="CHEBI:597326"/>
    </cofactor>
</comment>
<dbReference type="InterPro" id="IPR015421">
    <property type="entry name" value="PyrdxlP-dep_Trfase_major"/>
</dbReference>
<keyword evidence="8" id="KW-0411">Iron-sulfur</keyword>
<dbReference type="RefSeq" id="WP_228352217.1">
    <property type="nucleotide sequence ID" value="NZ_JACEGA010000001.1"/>
</dbReference>
<keyword evidence="6" id="KW-0663">Pyridoxal phosphate</keyword>
<keyword evidence="13" id="KW-1185">Reference proteome</keyword>
<dbReference type="EC" id="2.8.1.7" evidence="3"/>
<dbReference type="Gene3D" id="3.90.1150.10">
    <property type="entry name" value="Aspartate Aminotransferase, domain 1"/>
    <property type="match status" value="1"/>
</dbReference>
<dbReference type="Proteomes" id="UP000574276">
    <property type="component" value="Unassembled WGS sequence"/>
</dbReference>
<dbReference type="InterPro" id="IPR015424">
    <property type="entry name" value="PyrdxlP-dep_Trfase"/>
</dbReference>
<evidence type="ECO:0000256" key="10">
    <source>
        <dbReference type="RuleBase" id="RU004504"/>
    </source>
</evidence>
<feature type="domain" description="Aminotransferase class V" evidence="11">
    <location>
        <begin position="3"/>
        <end position="377"/>
    </location>
</feature>
<evidence type="ECO:0000256" key="6">
    <source>
        <dbReference type="ARBA" id="ARBA00022898"/>
    </source>
</evidence>
<dbReference type="GO" id="GO:0046872">
    <property type="term" value="F:metal ion binding"/>
    <property type="evidence" value="ECO:0007669"/>
    <property type="project" value="UniProtKB-KW"/>
</dbReference>
<keyword evidence="5" id="KW-0479">Metal-binding</keyword>
<proteinExistence type="inferred from homology"/>
<evidence type="ECO:0000256" key="7">
    <source>
        <dbReference type="ARBA" id="ARBA00023004"/>
    </source>
</evidence>
<evidence type="ECO:0000256" key="1">
    <source>
        <dbReference type="ARBA" id="ARBA00001933"/>
    </source>
</evidence>
<gene>
    <name evidence="12" type="ORF">H0486_06385</name>
</gene>
<dbReference type="InterPro" id="IPR000192">
    <property type="entry name" value="Aminotrans_V_dom"/>
</dbReference>
<dbReference type="AlphaFoldDB" id="A0A839JZ56"/>
<comment type="catalytic activity">
    <reaction evidence="9">
        <text>(sulfur carrier)-H + L-cysteine = (sulfur carrier)-SH + L-alanine</text>
        <dbReference type="Rhea" id="RHEA:43892"/>
        <dbReference type="Rhea" id="RHEA-COMP:14737"/>
        <dbReference type="Rhea" id="RHEA-COMP:14739"/>
        <dbReference type="ChEBI" id="CHEBI:29917"/>
        <dbReference type="ChEBI" id="CHEBI:35235"/>
        <dbReference type="ChEBI" id="CHEBI:57972"/>
        <dbReference type="ChEBI" id="CHEBI:64428"/>
        <dbReference type="EC" id="2.8.1.7"/>
    </reaction>
</comment>
<dbReference type="InterPro" id="IPR020578">
    <property type="entry name" value="Aminotrans_V_PyrdxlP_BS"/>
</dbReference>
<dbReference type="Gene3D" id="1.10.260.50">
    <property type="match status" value="1"/>
</dbReference>
<dbReference type="EMBL" id="JACEGA010000001">
    <property type="protein sequence ID" value="MBB2182497.1"/>
    <property type="molecule type" value="Genomic_DNA"/>
</dbReference>
<evidence type="ECO:0000313" key="13">
    <source>
        <dbReference type="Proteomes" id="UP000574276"/>
    </source>
</evidence>
<keyword evidence="4" id="KW-0808">Transferase</keyword>
<dbReference type="GO" id="GO:0031071">
    <property type="term" value="F:cysteine desulfurase activity"/>
    <property type="evidence" value="ECO:0007669"/>
    <property type="project" value="UniProtKB-EC"/>
</dbReference>
<dbReference type="InterPro" id="IPR015422">
    <property type="entry name" value="PyrdxlP-dep_Trfase_small"/>
</dbReference>
<dbReference type="SUPFAM" id="SSF53383">
    <property type="entry name" value="PLP-dependent transferases"/>
    <property type="match status" value="1"/>
</dbReference>
<evidence type="ECO:0000256" key="4">
    <source>
        <dbReference type="ARBA" id="ARBA00022679"/>
    </source>
</evidence>
<name>A0A839JZ56_9FIRM</name>
<comment type="caution">
    <text evidence="12">The sequence shown here is derived from an EMBL/GenBank/DDBJ whole genome shotgun (WGS) entry which is preliminary data.</text>
</comment>
<comment type="similarity">
    <text evidence="2">Belongs to the class-V pyridoxal-phosphate-dependent aminotransferase family. NifS/IscS subfamily.</text>
</comment>
<dbReference type="Pfam" id="PF00266">
    <property type="entry name" value="Aminotran_5"/>
    <property type="match status" value="1"/>
</dbReference>
<dbReference type="GO" id="GO:0051536">
    <property type="term" value="F:iron-sulfur cluster binding"/>
    <property type="evidence" value="ECO:0007669"/>
    <property type="project" value="UniProtKB-KW"/>
</dbReference>
<reference evidence="12 13" key="1">
    <citation type="submission" date="2020-07" db="EMBL/GenBank/DDBJ databases">
        <title>Characterization and genome sequencing of isolate MD1, a novel member within the family Lachnospiraceae.</title>
        <authorList>
            <person name="Rettenmaier R."/>
            <person name="Di Bello L."/>
            <person name="Zinser C."/>
            <person name="Scheitz K."/>
            <person name="Liebl W."/>
            <person name="Zverlov V."/>
        </authorList>
    </citation>
    <scope>NUCLEOTIDE SEQUENCE [LARGE SCALE GENOMIC DNA]</scope>
    <source>
        <strain evidence="12 13">MD1</strain>
    </source>
</reference>
<dbReference type="PANTHER" id="PTHR11601">
    <property type="entry name" value="CYSTEINE DESULFURYLASE FAMILY MEMBER"/>
    <property type="match status" value="1"/>
</dbReference>
<evidence type="ECO:0000313" key="12">
    <source>
        <dbReference type="EMBL" id="MBB2182497.1"/>
    </source>
</evidence>
<keyword evidence="7" id="KW-0408">Iron</keyword>
<sequence>MEVYLDNSATTKITEGVRDTMLAAMYEDYGNPSSMHRLGMRAEQYIKEAAGIIASNLKVEPKEIIFTSGGTEANNLALIGTALANKRRGTHIITSRIEHPSIHQPLVYLEENGFEISFAPVDASGKLIKEALYELIKENTLMVSLMYVNNEIGSVQDIAEIASELKKRKKDVIFHVDAVQAYGKYRIYPKREGIDLLSFSGHKIHGPKGIGALYVSDKVRINPIVFGGGHQRGLRSGTENVSGIAGLGQAVAELYENHEAKVARMYQLKQKFLREVSTLEGITVNGIPEECMMDFELEHLRKTAPHIMSISFHGVRSEVFLHALEDKGIYVSSGSACSSHHPTPSVTLSAIGLPKDLLDSTLRFSMSEMTTEEEIDYTLEKIKELLPMLRRYTRKK</sequence>
<evidence type="ECO:0000259" key="11">
    <source>
        <dbReference type="Pfam" id="PF00266"/>
    </source>
</evidence>
<dbReference type="InterPro" id="IPR016454">
    <property type="entry name" value="Cysteine_dSase"/>
</dbReference>
<protein>
    <recommendedName>
        <fullName evidence="3">cysteine desulfurase</fullName>
        <ecNumber evidence="3">2.8.1.7</ecNumber>
    </recommendedName>
</protein>
<evidence type="ECO:0000256" key="8">
    <source>
        <dbReference type="ARBA" id="ARBA00023014"/>
    </source>
</evidence>